<proteinExistence type="predicted"/>
<comment type="caution">
    <text evidence="1">The sequence shown here is derived from an EMBL/GenBank/DDBJ whole genome shotgun (WGS) entry which is preliminary data.</text>
</comment>
<gene>
    <name evidence="1" type="ORF">NW762_011996</name>
</gene>
<dbReference type="Proteomes" id="UP001152049">
    <property type="component" value="Unassembled WGS sequence"/>
</dbReference>
<protein>
    <submittedName>
        <fullName evidence="1">Uncharacterized protein</fullName>
    </submittedName>
</protein>
<name>A0A9W8VBX2_9HYPO</name>
<keyword evidence="2" id="KW-1185">Reference proteome</keyword>
<evidence type="ECO:0000313" key="1">
    <source>
        <dbReference type="EMBL" id="KAJ4250181.1"/>
    </source>
</evidence>
<sequence>MVDRHFRRGSFFTQAARFHDKVPGGLDRLSGFHRDLSQMLTAHLDDYVDFYPYDARSQVIPPPHYQPILSRAVQSFRDHGYVLRPVFRALYIFVDDQAYAEDHKPLPVQQGEAKCFIEYRQRIYIHLMSRVTVLLVKSGDESSLSSPISFLPLFDVGLALDVNREDYKDGEEPSVARVTLDIAIHSVWELLKKEEAAAQEAAKMAERSREEQTAFCEAWPSKVIAHSQEIGIDGNGYSWLAIRRALARENGEAFDDDQVNPVWEWSRHWTA</sequence>
<accession>A0A9W8VBX2</accession>
<dbReference type="OrthoDB" id="5235440at2759"/>
<dbReference type="EMBL" id="JAOQAZ010000031">
    <property type="protein sequence ID" value="KAJ4250181.1"/>
    <property type="molecule type" value="Genomic_DNA"/>
</dbReference>
<evidence type="ECO:0000313" key="2">
    <source>
        <dbReference type="Proteomes" id="UP001152049"/>
    </source>
</evidence>
<organism evidence="1 2">
    <name type="scientific">Fusarium torreyae</name>
    <dbReference type="NCBI Taxonomy" id="1237075"/>
    <lineage>
        <taxon>Eukaryota</taxon>
        <taxon>Fungi</taxon>
        <taxon>Dikarya</taxon>
        <taxon>Ascomycota</taxon>
        <taxon>Pezizomycotina</taxon>
        <taxon>Sordariomycetes</taxon>
        <taxon>Hypocreomycetidae</taxon>
        <taxon>Hypocreales</taxon>
        <taxon>Nectriaceae</taxon>
        <taxon>Fusarium</taxon>
    </lineage>
</organism>
<reference evidence="1" key="1">
    <citation type="submission" date="2022-09" db="EMBL/GenBank/DDBJ databases">
        <title>Fusarium specimens isolated from Avocado Roots.</title>
        <authorList>
            <person name="Stajich J."/>
            <person name="Roper C."/>
            <person name="Heimlech-Rivalta G."/>
        </authorList>
    </citation>
    <scope>NUCLEOTIDE SEQUENCE</scope>
    <source>
        <strain evidence="1">CF00136</strain>
    </source>
</reference>
<dbReference type="AlphaFoldDB" id="A0A9W8VBX2"/>